<evidence type="ECO:0000259" key="1">
    <source>
        <dbReference type="PROSITE" id="PS50206"/>
    </source>
</evidence>
<comment type="caution">
    <text evidence="2">The sequence shown here is derived from an EMBL/GenBank/DDBJ whole genome shotgun (WGS) entry which is preliminary data.</text>
</comment>
<evidence type="ECO:0000313" key="2">
    <source>
        <dbReference type="EMBL" id="NEZ58879.1"/>
    </source>
</evidence>
<organism evidence="2 3">
    <name type="scientific">Adonisia turfae CCMR0081</name>
    <dbReference type="NCBI Taxonomy" id="2292702"/>
    <lineage>
        <taxon>Bacteria</taxon>
        <taxon>Bacillati</taxon>
        <taxon>Cyanobacteriota</taxon>
        <taxon>Adonisia</taxon>
        <taxon>Adonisia turfae</taxon>
    </lineage>
</organism>
<dbReference type="Gene3D" id="3.40.250.10">
    <property type="entry name" value="Rhodanese-like domain"/>
    <property type="match status" value="1"/>
</dbReference>
<reference evidence="2 3" key="1">
    <citation type="journal article" date="2020" name="Microb. Ecol.">
        <title>Ecogenomics of the Marine Benthic Filamentous Cyanobacterium Adonisia.</title>
        <authorList>
            <person name="Walter J.M."/>
            <person name="Coutinho F.H."/>
            <person name="Leomil L."/>
            <person name="Hargreaves P.I."/>
            <person name="Campeao M.E."/>
            <person name="Vieira V.V."/>
            <person name="Silva B.S."/>
            <person name="Fistarol G.O."/>
            <person name="Salomon P.S."/>
            <person name="Sawabe T."/>
            <person name="Mino S."/>
            <person name="Hosokawa M."/>
            <person name="Miyashita H."/>
            <person name="Maruyama F."/>
            <person name="van Verk M.C."/>
            <person name="Dutilh B.E."/>
            <person name="Thompson C.C."/>
            <person name="Thompson F.L."/>
        </authorList>
    </citation>
    <scope>NUCLEOTIDE SEQUENCE [LARGE SCALE GENOMIC DNA]</scope>
    <source>
        <strain evidence="2 3">CCMR0081</strain>
    </source>
</reference>
<dbReference type="PANTHER" id="PTHR43031:SF1">
    <property type="entry name" value="PYRIDINE NUCLEOTIDE-DISULPHIDE OXIDOREDUCTASE"/>
    <property type="match status" value="1"/>
</dbReference>
<dbReference type="EMBL" id="QXHD01000004">
    <property type="protein sequence ID" value="NEZ58879.1"/>
    <property type="molecule type" value="Genomic_DNA"/>
</dbReference>
<dbReference type="Pfam" id="PF00581">
    <property type="entry name" value="Rhodanese"/>
    <property type="match status" value="1"/>
</dbReference>
<dbReference type="InterPro" id="IPR050229">
    <property type="entry name" value="GlpE_sulfurtransferase"/>
</dbReference>
<dbReference type="SUPFAM" id="SSF52821">
    <property type="entry name" value="Rhodanese/Cell cycle control phosphatase"/>
    <property type="match status" value="1"/>
</dbReference>
<name>A0A6M0RRY5_9CYAN</name>
<evidence type="ECO:0000313" key="3">
    <source>
        <dbReference type="Proteomes" id="UP000481033"/>
    </source>
</evidence>
<dbReference type="CDD" id="cd00158">
    <property type="entry name" value="RHOD"/>
    <property type="match status" value="1"/>
</dbReference>
<protein>
    <submittedName>
        <fullName evidence="2">Rhodanese-like domain-containing protein</fullName>
    </submittedName>
</protein>
<dbReference type="PROSITE" id="PS50206">
    <property type="entry name" value="RHODANESE_3"/>
    <property type="match status" value="1"/>
</dbReference>
<keyword evidence="3" id="KW-1185">Reference proteome</keyword>
<dbReference type="AlphaFoldDB" id="A0A6M0RRY5"/>
<sequence>MPSAFFPTPQPLKPISTVFDLKDRLDWGEPALTIIDVRSRRLFNEKRILGAISMPVDELVARVSVSLESDRDIYVYGETNEVTSSAATKLRGVGYQNVAELMGGIGAWQAISGPIEGTLAVS</sequence>
<proteinExistence type="predicted"/>
<dbReference type="InterPro" id="IPR001763">
    <property type="entry name" value="Rhodanese-like_dom"/>
</dbReference>
<dbReference type="Proteomes" id="UP000481033">
    <property type="component" value="Unassembled WGS sequence"/>
</dbReference>
<feature type="domain" description="Rhodanese" evidence="1">
    <location>
        <begin position="28"/>
        <end position="117"/>
    </location>
</feature>
<dbReference type="RefSeq" id="WP_163662260.1">
    <property type="nucleotide sequence ID" value="NZ_QXHD01000004.1"/>
</dbReference>
<dbReference type="PANTHER" id="PTHR43031">
    <property type="entry name" value="FAD-DEPENDENT OXIDOREDUCTASE"/>
    <property type="match status" value="1"/>
</dbReference>
<gene>
    <name evidence="2" type="ORF">DXZ20_25205</name>
</gene>
<dbReference type="SMART" id="SM00450">
    <property type="entry name" value="RHOD"/>
    <property type="match status" value="1"/>
</dbReference>
<dbReference type="InterPro" id="IPR036873">
    <property type="entry name" value="Rhodanese-like_dom_sf"/>
</dbReference>
<accession>A0A6M0RRY5</accession>